<accession>A0A077NMY8</accession>
<evidence type="ECO:0000313" key="2">
    <source>
        <dbReference type="Proteomes" id="UP000028487"/>
    </source>
</evidence>
<proteinExistence type="predicted"/>
<gene>
    <name evidence="1" type="ORF">XBFM1_1110006</name>
</gene>
<reference evidence="1" key="1">
    <citation type="submission" date="2013-07" db="EMBL/GenBank/DDBJ databases">
        <title>Sub-species coevolution in mutualistic symbiosis.</title>
        <authorList>
            <person name="Murfin K."/>
            <person name="Klassen J."/>
            <person name="Lee M."/>
            <person name="Forst S."/>
            <person name="Stock P."/>
            <person name="Goodrich-Blair H."/>
        </authorList>
    </citation>
    <scope>NUCLEOTIDE SEQUENCE [LARGE SCALE GENOMIC DNA]</scope>
    <source>
        <strain evidence="1">Feltiae Moldova</strain>
    </source>
</reference>
<sequence length="55" mass="6026">MMCSPYVRGCGDKPHHDDRLSGKHLTLTPNCRGVQVKDEQGSFCSVFPVCTGINC</sequence>
<protein>
    <submittedName>
        <fullName evidence="1">Uncharacterized protein</fullName>
    </submittedName>
</protein>
<dbReference type="EMBL" id="CBSV010000015">
    <property type="protein sequence ID" value="CDG99718.1"/>
    <property type="molecule type" value="Genomic_DNA"/>
</dbReference>
<comment type="caution">
    <text evidence="1">The sequence shown here is derived from an EMBL/GenBank/DDBJ whole genome shotgun (WGS) entry which is preliminary data.</text>
</comment>
<organism evidence="1 2">
    <name type="scientific">Xenorhabdus bovienii str. feltiae Moldova</name>
    <dbReference type="NCBI Taxonomy" id="1398200"/>
    <lineage>
        <taxon>Bacteria</taxon>
        <taxon>Pseudomonadati</taxon>
        <taxon>Pseudomonadota</taxon>
        <taxon>Gammaproteobacteria</taxon>
        <taxon>Enterobacterales</taxon>
        <taxon>Morganellaceae</taxon>
        <taxon>Xenorhabdus</taxon>
    </lineage>
</organism>
<name>A0A077NMY8_XENBV</name>
<dbReference type="HOGENOM" id="CLU_3031445_0_0_6"/>
<evidence type="ECO:0000313" key="1">
    <source>
        <dbReference type="EMBL" id="CDG99718.1"/>
    </source>
</evidence>
<dbReference type="Proteomes" id="UP000028487">
    <property type="component" value="Unassembled WGS sequence"/>
</dbReference>
<dbReference type="AlphaFoldDB" id="A0A077NMY8"/>